<keyword evidence="3" id="KW-0346">Stress response</keyword>
<dbReference type="GO" id="GO:0005524">
    <property type="term" value="F:ATP binding"/>
    <property type="evidence" value="ECO:0007669"/>
    <property type="project" value="UniProtKB-KW"/>
</dbReference>
<dbReference type="PRINTS" id="PR00301">
    <property type="entry name" value="HEATSHOCK70"/>
</dbReference>
<dbReference type="OMA" id="DGHAWCA"/>
<dbReference type="Gramene" id="PRQ26045">
    <property type="protein sequence ID" value="PRQ26045"/>
    <property type="gene ID" value="RchiOBHm_Chr6g0290311"/>
</dbReference>
<dbReference type="EMBL" id="PDCK01000044">
    <property type="protein sequence ID" value="PRQ26045.1"/>
    <property type="molecule type" value="Genomic_DNA"/>
</dbReference>
<dbReference type="Pfam" id="PF00012">
    <property type="entry name" value="HSP70"/>
    <property type="match status" value="1"/>
</dbReference>
<dbReference type="FunFam" id="2.60.34.10:FF:000019">
    <property type="entry name" value="Heat shock 70 kDa protein 8"/>
    <property type="match status" value="1"/>
</dbReference>
<keyword evidence="2" id="KW-0067">ATP-binding</keyword>
<evidence type="ECO:0000256" key="2">
    <source>
        <dbReference type="ARBA" id="ARBA00022840"/>
    </source>
</evidence>
<protein>
    <submittedName>
        <fullName evidence="3">Putative Heat shock protein 70 family</fullName>
    </submittedName>
</protein>
<dbReference type="SUPFAM" id="SSF100920">
    <property type="entry name" value="Heat shock protein 70kD (HSP70), peptide-binding domain"/>
    <property type="match status" value="1"/>
</dbReference>
<sequence>MSVCKKEELYEGMNPLEAAVSGAALQGYVASGVHDPFESMDVLSIQITPLSIGIRADGNNFVPIIPRNTTIPAQREMLFTTSHDNQAEALIIVYEGDGKKLEENHLLGYCKIEGIPPATKGVPQIRVMMDIDASNVLRVLAAVLMPGSHLPINPVLDVRMPTVDDGHAWCAEALHRTYGTTQDLVSVKRI</sequence>
<accession>A0A2P6PVT5</accession>
<dbReference type="STRING" id="74649.A0A2P6PVT5"/>
<dbReference type="GO" id="GO:0140662">
    <property type="term" value="F:ATP-dependent protein folding chaperone"/>
    <property type="evidence" value="ECO:0007669"/>
    <property type="project" value="InterPro"/>
</dbReference>
<dbReference type="PANTHER" id="PTHR19375">
    <property type="entry name" value="HEAT SHOCK PROTEIN 70KDA"/>
    <property type="match status" value="1"/>
</dbReference>
<keyword evidence="4" id="KW-1185">Reference proteome</keyword>
<dbReference type="Proteomes" id="UP000238479">
    <property type="component" value="Chromosome 6"/>
</dbReference>
<evidence type="ECO:0000313" key="4">
    <source>
        <dbReference type="Proteomes" id="UP000238479"/>
    </source>
</evidence>
<dbReference type="InterPro" id="IPR013126">
    <property type="entry name" value="Hsp_70_fam"/>
</dbReference>
<dbReference type="AlphaFoldDB" id="A0A2P6PVT5"/>
<dbReference type="InterPro" id="IPR029047">
    <property type="entry name" value="HSP70_peptide-bd_sf"/>
</dbReference>
<dbReference type="Gene3D" id="2.60.34.10">
    <property type="entry name" value="Substrate Binding Domain Of DNAk, Chain A, domain 1"/>
    <property type="match status" value="1"/>
</dbReference>
<reference evidence="3 4" key="1">
    <citation type="journal article" date="2018" name="Nat. Genet.">
        <title>The Rosa genome provides new insights in the design of modern roses.</title>
        <authorList>
            <person name="Bendahmane M."/>
        </authorList>
    </citation>
    <scope>NUCLEOTIDE SEQUENCE [LARGE SCALE GENOMIC DNA]</scope>
    <source>
        <strain evidence="4">cv. Old Blush</strain>
    </source>
</reference>
<evidence type="ECO:0000256" key="1">
    <source>
        <dbReference type="ARBA" id="ARBA00022741"/>
    </source>
</evidence>
<gene>
    <name evidence="3" type="ORF">RchiOBHm_Chr6g0290311</name>
</gene>
<keyword evidence="1" id="KW-0547">Nucleotide-binding</keyword>
<proteinExistence type="predicted"/>
<evidence type="ECO:0000313" key="3">
    <source>
        <dbReference type="EMBL" id="PRQ26045.1"/>
    </source>
</evidence>
<organism evidence="3 4">
    <name type="scientific">Rosa chinensis</name>
    <name type="common">China rose</name>
    <dbReference type="NCBI Taxonomy" id="74649"/>
    <lineage>
        <taxon>Eukaryota</taxon>
        <taxon>Viridiplantae</taxon>
        <taxon>Streptophyta</taxon>
        <taxon>Embryophyta</taxon>
        <taxon>Tracheophyta</taxon>
        <taxon>Spermatophyta</taxon>
        <taxon>Magnoliopsida</taxon>
        <taxon>eudicotyledons</taxon>
        <taxon>Gunneridae</taxon>
        <taxon>Pentapetalae</taxon>
        <taxon>rosids</taxon>
        <taxon>fabids</taxon>
        <taxon>Rosales</taxon>
        <taxon>Rosaceae</taxon>
        <taxon>Rosoideae</taxon>
        <taxon>Rosoideae incertae sedis</taxon>
        <taxon>Rosa</taxon>
    </lineage>
</organism>
<comment type="caution">
    <text evidence="3">The sequence shown here is derived from an EMBL/GenBank/DDBJ whole genome shotgun (WGS) entry which is preliminary data.</text>
</comment>
<name>A0A2P6PVT5_ROSCH</name>